<dbReference type="PROSITE" id="PS51128">
    <property type="entry name" value="ZF_DKSA_2"/>
    <property type="match status" value="1"/>
</dbReference>
<dbReference type="EMBL" id="AP019514">
    <property type="protein sequence ID" value="BBI63678.1"/>
    <property type="molecule type" value="Genomic_DNA"/>
</dbReference>
<accession>A0A455UH83</accession>
<protein>
    <submittedName>
        <fullName evidence="2">Uncharacterized protein</fullName>
    </submittedName>
</protein>
<sequence>MIVGQLETQMNHPEVDIAVIREKLLTLDTTLREESANSEDSRDTVMLDQTSVGRLSRMDALQGQAMAKAGEQRRQLKLKQITAALQRIESESFGECIECGEWIGAKRLTWDPLVLKCIECAD</sequence>
<dbReference type="KEGG" id="hsr:HSBAA_49840"/>
<reference evidence="2 3" key="1">
    <citation type="journal article" date="2019" name="Microbiol. Resour. Announc.">
        <title>Complete Genome Sequence of Halomonas sulfidaeris Strain Esulfide1 Isolated from a Metal Sulfide Rock at a Depth of 2,200 Meters, Obtained Using Nanopore Sequencing.</title>
        <authorList>
            <person name="Saito M."/>
            <person name="Nishigata A."/>
            <person name="Galipon J."/>
            <person name="Arakawa K."/>
        </authorList>
    </citation>
    <scope>NUCLEOTIDE SEQUENCE [LARGE SCALE GENOMIC DNA]</scope>
    <source>
        <strain evidence="2 3">ATCC BAA-803</strain>
    </source>
</reference>
<dbReference type="AlphaFoldDB" id="A0A455UH83"/>
<evidence type="ECO:0000313" key="2">
    <source>
        <dbReference type="EMBL" id="BBI63678.1"/>
    </source>
</evidence>
<evidence type="ECO:0000313" key="3">
    <source>
        <dbReference type="Proteomes" id="UP000320231"/>
    </source>
</evidence>
<evidence type="ECO:0000256" key="1">
    <source>
        <dbReference type="PROSITE-ProRule" id="PRU00510"/>
    </source>
</evidence>
<organism evidence="2 3">
    <name type="scientific">Vreelandella sulfidaeris</name>
    <dbReference type="NCBI Taxonomy" id="115553"/>
    <lineage>
        <taxon>Bacteria</taxon>
        <taxon>Pseudomonadati</taxon>
        <taxon>Pseudomonadota</taxon>
        <taxon>Gammaproteobacteria</taxon>
        <taxon>Oceanospirillales</taxon>
        <taxon>Halomonadaceae</taxon>
        <taxon>Vreelandella</taxon>
    </lineage>
</organism>
<dbReference type="Proteomes" id="UP000320231">
    <property type="component" value="Chromosome"/>
</dbReference>
<feature type="zinc finger region" description="dksA C4-type" evidence="1">
    <location>
        <begin position="96"/>
        <end position="120"/>
    </location>
</feature>
<name>A0A455UH83_9GAMM</name>
<dbReference type="SUPFAM" id="SSF57716">
    <property type="entry name" value="Glucocorticoid receptor-like (DNA-binding domain)"/>
    <property type="match status" value="1"/>
</dbReference>
<dbReference type="Gene3D" id="1.20.120.910">
    <property type="entry name" value="DksA, coiled-coil domain"/>
    <property type="match status" value="1"/>
</dbReference>
<proteinExistence type="predicted"/>
<gene>
    <name evidence="2" type="ORF">HSBAA_49840</name>
</gene>
<dbReference type="PANTHER" id="PTHR33823">
    <property type="entry name" value="RNA POLYMERASE-BINDING TRANSCRIPTION FACTOR DKSA-RELATED"/>
    <property type="match status" value="1"/>
</dbReference>